<reference evidence="2 3" key="1">
    <citation type="submission" date="2008-07" db="EMBL/GenBank/DDBJ databases">
        <authorList>
            <person name="Tandeau de Marsac N."/>
            <person name="Ferriera S."/>
            <person name="Johnson J."/>
            <person name="Kravitz S."/>
            <person name="Beeson K."/>
            <person name="Sutton G."/>
            <person name="Rogers Y.-H."/>
            <person name="Friedman R."/>
            <person name="Frazier M."/>
            <person name="Venter J.C."/>
        </authorList>
    </citation>
    <scope>NUCLEOTIDE SEQUENCE [LARGE SCALE GENOMIC DNA]</scope>
    <source>
        <strain evidence="2 3">PCC 7420</strain>
    </source>
</reference>
<dbReference type="InterPro" id="IPR001173">
    <property type="entry name" value="Glyco_trans_2-like"/>
</dbReference>
<keyword evidence="2" id="KW-0808">Transferase</keyword>
<name>B4VJ46_9CYAN</name>
<dbReference type="NCBIfam" id="NF038302">
    <property type="entry name" value="EPS_HpsE"/>
    <property type="match status" value="1"/>
</dbReference>
<gene>
    <name evidence="2" type="ORF">MC7420_7738</name>
</gene>
<dbReference type="GO" id="GO:0016740">
    <property type="term" value="F:transferase activity"/>
    <property type="evidence" value="ECO:0007669"/>
    <property type="project" value="UniProtKB-KW"/>
</dbReference>
<dbReference type="SUPFAM" id="SSF53448">
    <property type="entry name" value="Nucleotide-diphospho-sugar transferases"/>
    <property type="match status" value="1"/>
</dbReference>
<dbReference type="STRING" id="118168.MC7420_7738"/>
<dbReference type="InterPro" id="IPR050834">
    <property type="entry name" value="Glycosyltransf_2"/>
</dbReference>
<evidence type="ECO:0000259" key="1">
    <source>
        <dbReference type="Pfam" id="PF00535"/>
    </source>
</evidence>
<dbReference type="OrthoDB" id="468448at2"/>
<dbReference type="PANTHER" id="PTHR43685:SF2">
    <property type="entry name" value="GLYCOSYLTRANSFERASE 2-LIKE DOMAIN-CONTAINING PROTEIN"/>
    <property type="match status" value="1"/>
</dbReference>
<dbReference type="EMBL" id="DS989842">
    <property type="protein sequence ID" value="EDX78000.1"/>
    <property type="molecule type" value="Genomic_DNA"/>
</dbReference>
<dbReference type="CDD" id="cd00761">
    <property type="entry name" value="Glyco_tranf_GTA_type"/>
    <property type="match status" value="1"/>
</dbReference>
<dbReference type="PANTHER" id="PTHR43685">
    <property type="entry name" value="GLYCOSYLTRANSFERASE"/>
    <property type="match status" value="1"/>
</dbReference>
<proteinExistence type="predicted"/>
<feature type="domain" description="Glycosyltransferase 2-like" evidence="1">
    <location>
        <begin position="5"/>
        <end position="134"/>
    </location>
</feature>
<dbReference type="Gene3D" id="3.90.550.10">
    <property type="entry name" value="Spore Coat Polysaccharide Biosynthesis Protein SpsA, Chain A"/>
    <property type="match status" value="1"/>
</dbReference>
<organism evidence="2 3">
    <name type="scientific">Coleofasciculus chthonoplastes PCC 7420</name>
    <dbReference type="NCBI Taxonomy" id="118168"/>
    <lineage>
        <taxon>Bacteria</taxon>
        <taxon>Bacillati</taxon>
        <taxon>Cyanobacteriota</taxon>
        <taxon>Cyanophyceae</taxon>
        <taxon>Coleofasciculales</taxon>
        <taxon>Coleofasciculaceae</taxon>
        <taxon>Coleofasciculus</taxon>
    </lineage>
</organism>
<dbReference type="eggNOG" id="COG1216">
    <property type="taxonomic scope" value="Bacteria"/>
</dbReference>
<dbReference type="AlphaFoldDB" id="B4VJ46"/>
<evidence type="ECO:0000313" key="2">
    <source>
        <dbReference type="EMBL" id="EDX78000.1"/>
    </source>
</evidence>
<accession>B4VJ46</accession>
<dbReference type="Pfam" id="PF00535">
    <property type="entry name" value="Glycos_transf_2"/>
    <property type="match status" value="1"/>
</dbReference>
<keyword evidence="3" id="KW-1185">Reference proteome</keyword>
<dbReference type="Proteomes" id="UP000003835">
    <property type="component" value="Unassembled WGS sequence"/>
</dbReference>
<dbReference type="HOGENOM" id="CLU_025996_19_2_3"/>
<protein>
    <submittedName>
        <fullName evidence="2">Glycosyl transferase, group 2 family protein</fullName>
    </submittedName>
</protein>
<sequence length="314" mass="35675">MIELTVAICTYNGAARLPQVLDGLVAQIDTESFVWEIIVIDNNSRDRTADVVHQYQGWCTHPIHYYFEAQQGLAFARRLGIKKAQGDWVAFLDDDNLPSPNWVSAVYAFAQSHPQAGAYGGQIQGVYETNPPENFNRIASCLGIIDRGSTPFRYDTDSRGLFPAGAGLVVRKSVWLEHIPEEPKLTGVCGQSLAAKGEDLETLSYIRNAGWEIWHNPDMVIDHHIPRSRLEKEYLLQVFRGIGLSRYPIRRLRFPDLPPGLMVLVYLVSDCRKLIIHWIKYGTVLNTDIVAACEGQLFWYSLISPFYHWQQKKP</sequence>
<evidence type="ECO:0000313" key="3">
    <source>
        <dbReference type="Proteomes" id="UP000003835"/>
    </source>
</evidence>
<dbReference type="InterPro" id="IPR029044">
    <property type="entry name" value="Nucleotide-diphossugar_trans"/>
</dbReference>